<dbReference type="InterPro" id="IPR000683">
    <property type="entry name" value="Gfo/Idh/MocA-like_OxRdtase_N"/>
</dbReference>
<dbReference type="Pfam" id="PF01408">
    <property type="entry name" value="GFO_IDH_MocA"/>
    <property type="match status" value="1"/>
</dbReference>
<feature type="compositionally biased region" description="Low complexity" evidence="1">
    <location>
        <begin position="219"/>
        <end position="228"/>
    </location>
</feature>
<protein>
    <submittedName>
        <fullName evidence="3">Putative dehydrogenase</fullName>
    </submittedName>
</protein>
<evidence type="ECO:0000256" key="1">
    <source>
        <dbReference type="SAM" id="MobiDB-lite"/>
    </source>
</evidence>
<dbReference type="InterPro" id="IPR050463">
    <property type="entry name" value="Gfo/Idh/MocA_oxidrdct_glycsds"/>
</dbReference>
<keyword evidence="4" id="KW-1185">Reference proteome</keyword>
<dbReference type="PROSITE" id="PS51318">
    <property type="entry name" value="TAT"/>
    <property type="match status" value="1"/>
</dbReference>
<dbReference type="AlphaFoldDB" id="A0A7W8DMD0"/>
<dbReference type="InterPro" id="IPR006311">
    <property type="entry name" value="TAT_signal"/>
</dbReference>
<sequence length="479" mass="52930">MKPSLFPNRRTFLRSTAATAGGIFFPNLLIGQDAAAVVKKINVAGIGGAGGKGASDVGIAAEGANIVAICDIDEKRLDDAKKKYPDAKMFTNFREMFDTMGDKIDMCTVSTPDHAHYPAAMEAIKRGKHVCVQKPLVNRIWEANELHEAAKKKGVKTNMGNQGHTKEPIRQLKEWLTAGIVGNVKEIHVWTNRPIWPQGTDAKDIYTGKTAPKPRNKNEAAGAEAPGQAPAHVHWTDWLAQTPDRPYVPGLHPFAWRGSLEFGAGAMGDMGCHIMDGPFWGCELPEPYAIEAEVGDLTDMSWPMWSHVICSFKHAKYGEVKLHWHEGKKDGVPVKPARPDKLDAAYNWDKMIGGFMIIGDEDTILNQGDYCENLQLVGNREKFAKFFKETPKTLERSLAPDKPQLELVRAIEQNKICGSNFDYSVPLTKLCLFGNLAISNPGKVIHWDAAKQTTDNEQANKMIKRAAVRNGWEYSAASI</sequence>
<comment type="caution">
    <text evidence="3">The sequence shown here is derived from an EMBL/GenBank/DDBJ whole genome shotgun (WGS) entry which is preliminary data.</text>
</comment>
<evidence type="ECO:0000259" key="2">
    <source>
        <dbReference type="Pfam" id="PF01408"/>
    </source>
</evidence>
<dbReference type="Gene3D" id="3.40.50.720">
    <property type="entry name" value="NAD(P)-binding Rossmann-like Domain"/>
    <property type="match status" value="1"/>
</dbReference>
<dbReference type="SUPFAM" id="SSF55347">
    <property type="entry name" value="Glyceraldehyde-3-phosphate dehydrogenase-like, C-terminal domain"/>
    <property type="match status" value="1"/>
</dbReference>
<feature type="domain" description="Gfo/Idh/MocA-like oxidoreductase N-terminal" evidence="2">
    <location>
        <begin position="40"/>
        <end position="158"/>
    </location>
</feature>
<dbReference type="PANTHER" id="PTHR43818:SF10">
    <property type="entry name" value="NADH-DEPENDENT DEHYDROGENASE-RELATED"/>
    <property type="match status" value="1"/>
</dbReference>
<dbReference type="GO" id="GO:0000166">
    <property type="term" value="F:nucleotide binding"/>
    <property type="evidence" value="ECO:0007669"/>
    <property type="project" value="InterPro"/>
</dbReference>
<organism evidence="3 4">
    <name type="scientific">Prosthecobacter vanneervenii</name>
    <dbReference type="NCBI Taxonomy" id="48466"/>
    <lineage>
        <taxon>Bacteria</taxon>
        <taxon>Pseudomonadati</taxon>
        <taxon>Verrucomicrobiota</taxon>
        <taxon>Verrucomicrobiia</taxon>
        <taxon>Verrucomicrobiales</taxon>
        <taxon>Verrucomicrobiaceae</taxon>
        <taxon>Prosthecobacter</taxon>
    </lineage>
</organism>
<reference evidence="3 4" key="1">
    <citation type="submission" date="2020-08" db="EMBL/GenBank/DDBJ databases">
        <title>Genomic Encyclopedia of Type Strains, Phase IV (KMG-IV): sequencing the most valuable type-strain genomes for metagenomic binning, comparative biology and taxonomic classification.</title>
        <authorList>
            <person name="Goeker M."/>
        </authorList>
    </citation>
    <scope>NUCLEOTIDE SEQUENCE [LARGE SCALE GENOMIC DNA]</scope>
    <source>
        <strain evidence="3 4">DSM 12252</strain>
    </source>
</reference>
<dbReference type="EMBL" id="JACHIG010000014">
    <property type="protein sequence ID" value="MBB5035238.1"/>
    <property type="molecule type" value="Genomic_DNA"/>
</dbReference>
<dbReference type="InterPro" id="IPR036291">
    <property type="entry name" value="NAD(P)-bd_dom_sf"/>
</dbReference>
<gene>
    <name evidence="3" type="ORF">HNQ65_004847</name>
</gene>
<dbReference type="RefSeq" id="WP_184343823.1">
    <property type="nucleotide sequence ID" value="NZ_JACHIG010000014.1"/>
</dbReference>
<dbReference type="Gene3D" id="3.30.360.10">
    <property type="entry name" value="Dihydrodipicolinate Reductase, domain 2"/>
    <property type="match status" value="1"/>
</dbReference>
<evidence type="ECO:0000313" key="4">
    <source>
        <dbReference type="Proteomes" id="UP000590740"/>
    </source>
</evidence>
<dbReference type="SUPFAM" id="SSF51735">
    <property type="entry name" value="NAD(P)-binding Rossmann-fold domains"/>
    <property type="match status" value="1"/>
</dbReference>
<name>A0A7W8DMD0_9BACT</name>
<proteinExistence type="predicted"/>
<evidence type="ECO:0000313" key="3">
    <source>
        <dbReference type="EMBL" id="MBB5035238.1"/>
    </source>
</evidence>
<dbReference type="Proteomes" id="UP000590740">
    <property type="component" value="Unassembled WGS sequence"/>
</dbReference>
<dbReference type="PANTHER" id="PTHR43818">
    <property type="entry name" value="BCDNA.GH03377"/>
    <property type="match status" value="1"/>
</dbReference>
<feature type="region of interest" description="Disordered" evidence="1">
    <location>
        <begin position="201"/>
        <end position="228"/>
    </location>
</feature>
<accession>A0A7W8DMD0</accession>